<sequence length="380" mass="43109">MTNNELTINNRSFNILRQVRELPIAQLELREPMLVAALADIVKHYVETYKLGTSYIGNNDWMEDLKETARHAGFEFLGSGYFSAAFSNDALPGRVVKVGFKKEDSGAAYAAFCKAHQGLKGIPNVYAVQRHSHCYTVVLDHLKEFTSRGQTEAQREQYETICELVQHDGNDNEGEHSGPLAETCNKIRTFFKGIASFDIHRGNVMVDKHGDLVITDPVSYSNDELQATDFEELKAELEANAENARMEMAISRGRRKHMRDLDAFQWKHQKELRKERRARKKRDAQRKAARKARIDSAIDVLMADPLLTGECIEWGDETIPFGGWRHVPPMVRKMKPTEKPQDEAPVALKLDSVEAIAFELHDMPALKKPAGMLDCPMFVH</sequence>
<gene>
    <name evidence="2" type="ORF">NAHI_5</name>
</gene>
<evidence type="ECO:0000256" key="1">
    <source>
        <dbReference type="SAM" id="Coils"/>
    </source>
</evidence>
<evidence type="ECO:0008006" key="4">
    <source>
        <dbReference type="Google" id="ProtNLM"/>
    </source>
</evidence>
<keyword evidence="3" id="KW-1185">Reference proteome</keyword>
<accession>A0A5B9NP97</accession>
<evidence type="ECO:0000313" key="2">
    <source>
        <dbReference type="EMBL" id="QEG13341.1"/>
    </source>
</evidence>
<organism evidence="2 3">
    <name type="scientific">Klebsiella phage vB_KpnP_NahiliMali</name>
    <dbReference type="NCBI Taxonomy" id="2591373"/>
    <lineage>
        <taxon>Viruses</taxon>
        <taxon>Duplodnaviria</taxon>
        <taxon>Heunggongvirae</taxon>
        <taxon>Uroviricota</taxon>
        <taxon>Caudoviricetes</taxon>
        <taxon>Autographivirales</taxon>
        <taxon>Autotranscriptaviridae</taxon>
        <taxon>Studiervirinae</taxon>
        <taxon>Ningirsuvirus</taxon>
        <taxon>Ningirsuvirus nahilimali</taxon>
    </lineage>
</organism>
<dbReference type="Proteomes" id="UP000324182">
    <property type="component" value="Segment"/>
</dbReference>
<protein>
    <recommendedName>
        <fullName evidence="4">Protein kinase</fullName>
    </recommendedName>
</protein>
<reference evidence="2 3" key="1">
    <citation type="submission" date="2019-04" db="EMBL/GenBank/DDBJ databases">
        <authorList>
            <person name="Foster K.K."/>
            <person name="Sharma R."/>
            <person name="Thurgood T.L."/>
            <person name="Kruger J.L."/>
            <person name="Loertscher E."/>
            <person name="Arens D.K."/>
            <person name="Thompson D.W."/>
            <person name="Johnson L."/>
            <person name="Walker J."/>
            <person name="Casjens S."/>
            <person name="Grose J.H."/>
        </authorList>
    </citation>
    <scope>NUCLEOTIDE SEQUENCE [LARGE SCALE GENOMIC DNA]</scope>
</reference>
<name>A0A5B9NP97_9CAUD</name>
<proteinExistence type="predicted"/>
<evidence type="ECO:0000313" key="3">
    <source>
        <dbReference type="Proteomes" id="UP000324182"/>
    </source>
</evidence>
<dbReference type="EMBL" id="MN013085">
    <property type="protein sequence ID" value="QEG13341.1"/>
    <property type="molecule type" value="Genomic_DNA"/>
</dbReference>
<feature type="coiled-coil region" evidence="1">
    <location>
        <begin position="220"/>
        <end position="254"/>
    </location>
</feature>
<keyword evidence="1" id="KW-0175">Coiled coil</keyword>